<dbReference type="Gene3D" id="3.30.710.10">
    <property type="entry name" value="Potassium Channel Kv1.1, Chain A"/>
    <property type="match status" value="1"/>
</dbReference>
<dbReference type="Pfam" id="PF00651">
    <property type="entry name" value="BTB"/>
    <property type="match status" value="1"/>
</dbReference>
<dbReference type="CDD" id="cd18186">
    <property type="entry name" value="BTB_POZ_ZBTB_KLHL-like"/>
    <property type="match status" value="1"/>
</dbReference>
<evidence type="ECO:0000259" key="2">
    <source>
        <dbReference type="SMART" id="SM00225"/>
    </source>
</evidence>
<dbReference type="SMART" id="SM00225">
    <property type="entry name" value="BTB"/>
    <property type="match status" value="1"/>
</dbReference>
<sequence length="139" mass="15962">MELSREEYQYIMNYVSTTTLSDSIMSVIDVVLTGVWGFMKAGKSTVFQKMFDINLKEMESGTVTVHKADAPALRSMVNFCYTAEILFTEEAPVEEVLKVAHRFDIIELKEVCESELCKGINRENLCTRLYLPTNMMPRR</sequence>
<evidence type="ECO:0000313" key="3">
    <source>
        <dbReference type="EMBL" id="OAE30976.1"/>
    </source>
</evidence>
<dbReference type="EMBL" id="LVLJ01001211">
    <property type="protein sequence ID" value="OAE30976.1"/>
    <property type="molecule type" value="Genomic_DNA"/>
</dbReference>
<gene>
    <name evidence="3" type="ORF">AXG93_2018s1430</name>
</gene>
<keyword evidence="4" id="KW-1185">Reference proteome</keyword>
<evidence type="ECO:0000256" key="1">
    <source>
        <dbReference type="ARBA" id="ARBA00004906"/>
    </source>
</evidence>
<dbReference type="SUPFAM" id="SSF54695">
    <property type="entry name" value="POZ domain"/>
    <property type="match status" value="1"/>
</dbReference>
<reference evidence="3" key="1">
    <citation type="submission" date="2016-03" db="EMBL/GenBank/DDBJ databases">
        <title>Mechanisms controlling the formation of the plant cell surface in tip-growing cells are functionally conserved among land plants.</title>
        <authorList>
            <person name="Honkanen S."/>
            <person name="Jones V.A."/>
            <person name="Morieri G."/>
            <person name="Champion C."/>
            <person name="Hetherington A.J."/>
            <person name="Kelly S."/>
            <person name="Saint-Marcoux D."/>
            <person name="Proust H."/>
            <person name="Prescott H."/>
            <person name="Dolan L."/>
        </authorList>
    </citation>
    <scope>NUCLEOTIDE SEQUENCE [LARGE SCALE GENOMIC DNA]</scope>
    <source>
        <tissue evidence="3">Whole gametophyte</tissue>
    </source>
</reference>
<dbReference type="AlphaFoldDB" id="A0A176WFS6"/>
<comment type="caution">
    <text evidence="3">The sequence shown here is derived from an EMBL/GenBank/DDBJ whole genome shotgun (WGS) entry which is preliminary data.</text>
</comment>
<dbReference type="InterPro" id="IPR000210">
    <property type="entry name" value="BTB/POZ_dom"/>
</dbReference>
<feature type="domain" description="BTB" evidence="2">
    <location>
        <begin position="21"/>
        <end position="120"/>
    </location>
</feature>
<dbReference type="PANTHER" id="PTHR24413">
    <property type="entry name" value="SPECKLE-TYPE POZ PROTEIN"/>
    <property type="match status" value="1"/>
</dbReference>
<dbReference type="Proteomes" id="UP000077202">
    <property type="component" value="Unassembled WGS sequence"/>
</dbReference>
<evidence type="ECO:0000313" key="4">
    <source>
        <dbReference type="Proteomes" id="UP000077202"/>
    </source>
</evidence>
<protein>
    <recommendedName>
        <fullName evidence="2">BTB domain-containing protein</fullName>
    </recommendedName>
</protein>
<comment type="pathway">
    <text evidence="1">Protein modification; protein ubiquitination.</text>
</comment>
<name>A0A176WFS6_MARPO</name>
<accession>A0A176WFS6</accession>
<proteinExistence type="predicted"/>
<organism evidence="3 4">
    <name type="scientific">Marchantia polymorpha subsp. ruderalis</name>
    <dbReference type="NCBI Taxonomy" id="1480154"/>
    <lineage>
        <taxon>Eukaryota</taxon>
        <taxon>Viridiplantae</taxon>
        <taxon>Streptophyta</taxon>
        <taxon>Embryophyta</taxon>
        <taxon>Marchantiophyta</taxon>
        <taxon>Marchantiopsida</taxon>
        <taxon>Marchantiidae</taxon>
        <taxon>Marchantiales</taxon>
        <taxon>Marchantiaceae</taxon>
        <taxon>Marchantia</taxon>
    </lineage>
</organism>
<dbReference type="InterPro" id="IPR011333">
    <property type="entry name" value="SKP1/BTB/POZ_sf"/>
</dbReference>